<keyword evidence="3" id="KW-1185">Reference proteome</keyword>
<proteinExistence type="predicted"/>
<protein>
    <submittedName>
        <fullName evidence="2">Uncharacterized protein</fullName>
    </submittedName>
</protein>
<feature type="compositionally biased region" description="Basic and acidic residues" evidence="1">
    <location>
        <begin position="27"/>
        <end position="43"/>
    </location>
</feature>
<sequence length="149" mass="17329">MAKNKGPHSSRLRKNPRYNRPAKAQRLRREKEKQRRSNEKTDSDAIFLDQEPIKSIEIIQKKVVLNLIEDLRNVPNHVFGEHNKCKKTCKRKVLEPDEIVHPLMSSLVYYPHNTKLPGDVRIASITSLNPPGRKGSFHARCYDARGWRP</sequence>
<evidence type="ECO:0000313" key="3">
    <source>
        <dbReference type="Proteomes" id="UP000499080"/>
    </source>
</evidence>
<gene>
    <name evidence="2" type="ORF">AVEN_72479_1</name>
</gene>
<evidence type="ECO:0000256" key="1">
    <source>
        <dbReference type="SAM" id="MobiDB-lite"/>
    </source>
</evidence>
<comment type="caution">
    <text evidence="2">The sequence shown here is derived from an EMBL/GenBank/DDBJ whole genome shotgun (WGS) entry which is preliminary data.</text>
</comment>
<reference evidence="2 3" key="1">
    <citation type="journal article" date="2019" name="Sci. Rep.">
        <title>Orb-weaving spider Araneus ventricosus genome elucidates the spidroin gene catalogue.</title>
        <authorList>
            <person name="Kono N."/>
            <person name="Nakamura H."/>
            <person name="Ohtoshi R."/>
            <person name="Moran D.A.P."/>
            <person name="Shinohara A."/>
            <person name="Yoshida Y."/>
            <person name="Fujiwara M."/>
            <person name="Mori M."/>
            <person name="Tomita M."/>
            <person name="Arakawa K."/>
        </authorList>
    </citation>
    <scope>NUCLEOTIDE SEQUENCE [LARGE SCALE GENOMIC DNA]</scope>
</reference>
<evidence type="ECO:0000313" key="2">
    <source>
        <dbReference type="EMBL" id="GBM48202.1"/>
    </source>
</evidence>
<dbReference type="EMBL" id="BGPR01001207">
    <property type="protein sequence ID" value="GBM48202.1"/>
    <property type="molecule type" value="Genomic_DNA"/>
</dbReference>
<accession>A0A4Y2G302</accession>
<dbReference type="AlphaFoldDB" id="A0A4Y2G302"/>
<feature type="compositionally biased region" description="Basic residues" evidence="1">
    <location>
        <begin position="1"/>
        <end position="17"/>
    </location>
</feature>
<organism evidence="2 3">
    <name type="scientific">Araneus ventricosus</name>
    <name type="common">Orbweaver spider</name>
    <name type="synonym">Epeira ventricosa</name>
    <dbReference type="NCBI Taxonomy" id="182803"/>
    <lineage>
        <taxon>Eukaryota</taxon>
        <taxon>Metazoa</taxon>
        <taxon>Ecdysozoa</taxon>
        <taxon>Arthropoda</taxon>
        <taxon>Chelicerata</taxon>
        <taxon>Arachnida</taxon>
        <taxon>Araneae</taxon>
        <taxon>Araneomorphae</taxon>
        <taxon>Entelegynae</taxon>
        <taxon>Araneoidea</taxon>
        <taxon>Araneidae</taxon>
        <taxon>Araneus</taxon>
    </lineage>
</organism>
<feature type="region of interest" description="Disordered" evidence="1">
    <location>
        <begin position="1"/>
        <end position="44"/>
    </location>
</feature>
<dbReference type="OrthoDB" id="8359549at2759"/>
<name>A0A4Y2G302_ARAVE</name>
<dbReference type="Proteomes" id="UP000499080">
    <property type="component" value="Unassembled WGS sequence"/>
</dbReference>